<gene>
    <name evidence="2" type="primary">AMD1_2</name>
    <name evidence="2" type="ORF">LTR09_008447</name>
</gene>
<name>A0AAJ0DAI1_9PEZI</name>
<evidence type="ECO:0000256" key="1">
    <source>
        <dbReference type="ARBA" id="ARBA00006676"/>
    </source>
</evidence>
<dbReference type="EMBL" id="JAWDJX010000033">
    <property type="protein sequence ID" value="KAK3050298.1"/>
    <property type="molecule type" value="Genomic_DNA"/>
</dbReference>
<comment type="caution">
    <text evidence="2">The sequence shown here is derived from an EMBL/GenBank/DDBJ whole genome shotgun (WGS) entry which is preliminary data.</text>
</comment>
<evidence type="ECO:0000313" key="2">
    <source>
        <dbReference type="EMBL" id="KAK3050298.1"/>
    </source>
</evidence>
<dbReference type="EC" id="3.5.4.6" evidence="2"/>
<dbReference type="GO" id="GO:0003876">
    <property type="term" value="F:AMP deaminase activity"/>
    <property type="evidence" value="ECO:0007669"/>
    <property type="project" value="UniProtKB-EC"/>
</dbReference>
<evidence type="ECO:0000313" key="3">
    <source>
        <dbReference type="Proteomes" id="UP001271007"/>
    </source>
</evidence>
<organism evidence="2 3">
    <name type="scientific">Extremus antarcticus</name>
    <dbReference type="NCBI Taxonomy" id="702011"/>
    <lineage>
        <taxon>Eukaryota</taxon>
        <taxon>Fungi</taxon>
        <taxon>Dikarya</taxon>
        <taxon>Ascomycota</taxon>
        <taxon>Pezizomycotina</taxon>
        <taxon>Dothideomycetes</taxon>
        <taxon>Dothideomycetidae</taxon>
        <taxon>Mycosphaerellales</taxon>
        <taxon>Extremaceae</taxon>
        <taxon>Extremus</taxon>
    </lineage>
</organism>
<dbReference type="PANTHER" id="PTHR11359">
    <property type="entry name" value="AMP DEAMINASE"/>
    <property type="match status" value="1"/>
</dbReference>
<dbReference type="GO" id="GO:0046033">
    <property type="term" value="P:AMP metabolic process"/>
    <property type="evidence" value="ECO:0007669"/>
    <property type="project" value="TreeGrafter"/>
</dbReference>
<dbReference type="Proteomes" id="UP001271007">
    <property type="component" value="Unassembled WGS sequence"/>
</dbReference>
<keyword evidence="3" id="KW-1185">Reference proteome</keyword>
<dbReference type="InterPro" id="IPR006329">
    <property type="entry name" value="AMPD"/>
</dbReference>
<dbReference type="InterPro" id="IPR032466">
    <property type="entry name" value="Metal_Hydrolase"/>
</dbReference>
<dbReference type="SUPFAM" id="SSF51556">
    <property type="entry name" value="Metallo-dependent hydrolases"/>
    <property type="match status" value="1"/>
</dbReference>
<protein>
    <submittedName>
        <fullName evidence="2">AMP deaminase</fullName>
        <ecNumber evidence="2">3.5.4.6</ecNumber>
    </submittedName>
</protein>
<dbReference type="Gene3D" id="3.20.20.140">
    <property type="entry name" value="Metal-dependent hydrolases"/>
    <property type="match status" value="1"/>
</dbReference>
<dbReference type="AlphaFoldDB" id="A0AAJ0DAI1"/>
<sequence length="181" mass="20847">MDAKSPDEISRWFICRSARSYSATISRWPKLEDERHFAAEVFRWNRLIASMFVRHRPRPRRDIYNVRKVDTHVHHSAWMNQTHLLRFTKSKMKNSPDEVVLFRDGRYLVLEEVLESVNLTACALLLDHLTFRQIGEEQGLAFASAASLVLLVDRAKGYPLATLSPLTFVFGIESGISNDGD</sequence>
<dbReference type="GO" id="GO:0005829">
    <property type="term" value="C:cytosol"/>
    <property type="evidence" value="ECO:0007669"/>
    <property type="project" value="TreeGrafter"/>
</dbReference>
<keyword evidence="2" id="KW-0378">Hydrolase</keyword>
<comment type="similarity">
    <text evidence="1">Belongs to the metallo-dependent hydrolases superfamily. Adenosine and AMP deaminases family.</text>
</comment>
<accession>A0AAJ0DAI1</accession>
<dbReference type="PANTHER" id="PTHR11359:SF0">
    <property type="entry name" value="AMP DEAMINASE"/>
    <property type="match status" value="1"/>
</dbReference>
<dbReference type="GO" id="GO:0032264">
    <property type="term" value="P:IMP salvage"/>
    <property type="evidence" value="ECO:0007669"/>
    <property type="project" value="InterPro"/>
</dbReference>
<proteinExistence type="inferred from homology"/>
<reference evidence="2" key="1">
    <citation type="submission" date="2023-04" db="EMBL/GenBank/DDBJ databases">
        <title>Black Yeasts Isolated from many extreme environments.</title>
        <authorList>
            <person name="Coleine C."/>
            <person name="Stajich J.E."/>
            <person name="Selbmann L."/>
        </authorList>
    </citation>
    <scope>NUCLEOTIDE SEQUENCE</scope>
    <source>
        <strain evidence="2">CCFEE 5312</strain>
    </source>
</reference>
<dbReference type="Pfam" id="PF19326">
    <property type="entry name" value="AMP_deaminase"/>
    <property type="match status" value="1"/>
</dbReference>